<proteinExistence type="predicted"/>
<dbReference type="RefSeq" id="WP_071877443.1">
    <property type="nucleotide sequence ID" value="NZ_JXLC01000008.1"/>
</dbReference>
<dbReference type="SUPFAM" id="SSF159238">
    <property type="entry name" value="SO1590-like"/>
    <property type="match status" value="1"/>
</dbReference>
<reference evidence="1 2" key="1">
    <citation type="submission" date="2015-12" db="EMBL/GenBank/DDBJ databases">
        <authorList>
            <person name="Lauer A."/>
            <person name="Humrighouse B."/>
            <person name="Loparev V."/>
            <person name="Shewmaker P.L."/>
            <person name="Whitney A.M."/>
            <person name="McLaughlin R.W."/>
        </authorList>
    </citation>
    <scope>NUCLEOTIDE SEQUENCE [LARGE SCALE GENOMIC DNA]</scope>
    <source>
        <strain evidence="1 2">LMG 23085</strain>
    </source>
</reference>
<evidence type="ECO:0008006" key="3">
    <source>
        <dbReference type="Google" id="ProtNLM"/>
    </source>
</evidence>
<dbReference type="Gene3D" id="2.40.350.10">
    <property type="entry name" value="SO1590-like"/>
    <property type="match status" value="1"/>
</dbReference>
<protein>
    <recommendedName>
        <fullName evidence="3">DUF5680 domain-containing protein</fullName>
    </recommendedName>
</protein>
<organism evidence="1 2">
    <name type="scientific">Enterococcus silesiacus</name>
    <dbReference type="NCBI Taxonomy" id="332949"/>
    <lineage>
        <taxon>Bacteria</taxon>
        <taxon>Bacillati</taxon>
        <taxon>Bacillota</taxon>
        <taxon>Bacilli</taxon>
        <taxon>Lactobacillales</taxon>
        <taxon>Enterococcaceae</taxon>
        <taxon>Enterococcus</taxon>
    </lineage>
</organism>
<dbReference type="Pfam" id="PF11528">
    <property type="entry name" value="DUF3224"/>
    <property type="match status" value="1"/>
</dbReference>
<dbReference type="Proteomes" id="UP000065511">
    <property type="component" value="Chromosome"/>
</dbReference>
<accession>A0ABM5W9L2</accession>
<dbReference type="InterPro" id="IPR023159">
    <property type="entry name" value="SO1590-like_sf"/>
</dbReference>
<sequence length="137" mass="15458">MLAKSTFELVSWEEELLADIPTEQPVAKASAWYKALQEITGSFKADYLLHYSQYNQENPHLSEATYLGYLFFEGVLKGRKGTFVLEERGTFEKGLPHNELVIKENTGTEELSGIQGTGKYFLDGANLVIEIDYGIEK</sequence>
<name>A0ABM5W9L2_9ENTE</name>
<evidence type="ECO:0000313" key="2">
    <source>
        <dbReference type="Proteomes" id="UP000065511"/>
    </source>
</evidence>
<dbReference type="InterPro" id="IPR021607">
    <property type="entry name" value="DUF3224"/>
</dbReference>
<evidence type="ECO:0000313" key="1">
    <source>
        <dbReference type="EMBL" id="ALS01874.1"/>
    </source>
</evidence>
<keyword evidence="2" id="KW-1185">Reference proteome</keyword>
<dbReference type="EMBL" id="CP013614">
    <property type="protein sequence ID" value="ALS01874.1"/>
    <property type="molecule type" value="Genomic_DNA"/>
</dbReference>
<gene>
    <name evidence="1" type="ORF">ATZ33_10935</name>
</gene>